<evidence type="ECO:0000256" key="1">
    <source>
        <dbReference type="SAM" id="MobiDB-lite"/>
    </source>
</evidence>
<evidence type="ECO:0000313" key="2">
    <source>
        <dbReference type="EMBL" id="KAG6390441.1"/>
    </source>
</evidence>
<gene>
    <name evidence="2" type="ORF">SASPL_148175</name>
</gene>
<protein>
    <submittedName>
        <fullName evidence="2">Uncharacterized protein</fullName>
    </submittedName>
</protein>
<name>A0A8X8W9I0_SALSN</name>
<reference evidence="2" key="2">
    <citation type="submission" date="2020-08" db="EMBL/GenBank/DDBJ databases">
        <title>Plant Genome Project.</title>
        <authorList>
            <person name="Zhang R.-G."/>
        </authorList>
    </citation>
    <scope>NUCLEOTIDE SEQUENCE</scope>
    <source>
        <strain evidence="2">Huo1</strain>
        <tissue evidence="2">Leaf</tissue>
    </source>
</reference>
<sequence>MVDGTGHGSKGEEEAERDDARLRVEGDVVDGITRGDFKCLEMKCHLGFITGLGIGGGDKIVSVWSLEEQDYMESTTGTCHM</sequence>
<keyword evidence="3" id="KW-1185">Reference proteome</keyword>
<dbReference type="EMBL" id="PNBA02000019">
    <property type="protein sequence ID" value="KAG6390441.1"/>
    <property type="molecule type" value="Genomic_DNA"/>
</dbReference>
<evidence type="ECO:0000313" key="3">
    <source>
        <dbReference type="Proteomes" id="UP000298416"/>
    </source>
</evidence>
<organism evidence="2">
    <name type="scientific">Salvia splendens</name>
    <name type="common">Scarlet sage</name>
    <dbReference type="NCBI Taxonomy" id="180675"/>
    <lineage>
        <taxon>Eukaryota</taxon>
        <taxon>Viridiplantae</taxon>
        <taxon>Streptophyta</taxon>
        <taxon>Embryophyta</taxon>
        <taxon>Tracheophyta</taxon>
        <taxon>Spermatophyta</taxon>
        <taxon>Magnoliopsida</taxon>
        <taxon>eudicotyledons</taxon>
        <taxon>Gunneridae</taxon>
        <taxon>Pentapetalae</taxon>
        <taxon>asterids</taxon>
        <taxon>lamiids</taxon>
        <taxon>Lamiales</taxon>
        <taxon>Lamiaceae</taxon>
        <taxon>Nepetoideae</taxon>
        <taxon>Mentheae</taxon>
        <taxon>Salviinae</taxon>
        <taxon>Salvia</taxon>
        <taxon>Salvia subgen. Calosphace</taxon>
        <taxon>core Calosphace</taxon>
    </lineage>
</organism>
<accession>A0A8X8W9I0</accession>
<comment type="caution">
    <text evidence="2">The sequence shown here is derived from an EMBL/GenBank/DDBJ whole genome shotgun (WGS) entry which is preliminary data.</text>
</comment>
<dbReference type="Proteomes" id="UP000298416">
    <property type="component" value="Unassembled WGS sequence"/>
</dbReference>
<proteinExistence type="predicted"/>
<feature type="region of interest" description="Disordered" evidence="1">
    <location>
        <begin position="1"/>
        <end position="22"/>
    </location>
</feature>
<dbReference type="AlphaFoldDB" id="A0A8X8W9I0"/>
<reference evidence="2" key="1">
    <citation type="submission" date="2018-01" db="EMBL/GenBank/DDBJ databases">
        <authorList>
            <person name="Mao J.F."/>
        </authorList>
    </citation>
    <scope>NUCLEOTIDE SEQUENCE</scope>
    <source>
        <strain evidence="2">Huo1</strain>
        <tissue evidence="2">Leaf</tissue>
    </source>
</reference>